<dbReference type="AlphaFoldDB" id="A0A3G2E8T7"/>
<dbReference type="Proteomes" id="UP000279594">
    <property type="component" value="Chromosome"/>
</dbReference>
<proteinExistence type="predicted"/>
<accession>A0A3G2E8T7</accession>
<keyword evidence="2" id="KW-1185">Reference proteome</keyword>
<sequence length="262" mass="27465">MVNISTAGIQPGALSAAEGNKVSSGKAASDKAQTTQAPAGVGAVADAVVISTLAGRLSTAATATSAAIEGYDHRSLGAWVNDNISSILYPLDAEHKAAAAQQLPQPNDAASARSAAAAAAFIDNKGPNPFAGLSREQLATITHDDSGTFTVNERRAAYTQAYDEEQAWRSQVVAQAMQEYNTTGKMTNFFKSALAHFNALPQLEQAQYPENYASGLQDKIKLDFNYFNHAAGDGAPTPGSLADMQRNQGAKQGADLFELLSR</sequence>
<evidence type="ECO:0000313" key="2">
    <source>
        <dbReference type="Proteomes" id="UP000279594"/>
    </source>
</evidence>
<protein>
    <submittedName>
        <fullName evidence="1">Uncharacterized protein</fullName>
    </submittedName>
</protein>
<name>A0A3G2E8T7_9BURK</name>
<gene>
    <name evidence="1" type="ORF">D9M09_11905</name>
</gene>
<dbReference type="EMBL" id="CP033019">
    <property type="protein sequence ID" value="AYM76413.1"/>
    <property type="molecule type" value="Genomic_DNA"/>
</dbReference>
<evidence type="ECO:0000313" key="1">
    <source>
        <dbReference type="EMBL" id="AYM76413.1"/>
    </source>
</evidence>
<reference evidence="1 2" key="1">
    <citation type="submission" date="2018-10" db="EMBL/GenBank/DDBJ databases">
        <title>Effects of UV and annual dynamics of microbial communities in freshwater RAS systems.</title>
        <authorList>
            <person name="Bekkelund A.K."/>
            <person name="Hansen B.R."/>
            <person name="Stokken H."/>
            <person name="Eriksen B.F."/>
            <person name="Kashulin N.A."/>
        </authorList>
    </citation>
    <scope>NUCLEOTIDE SEQUENCE [LARGE SCALE GENOMIC DNA]</scope>
    <source>
        <strain evidence="1 2">BHSEK</strain>
    </source>
</reference>
<organism evidence="1 2">
    <name type="scientific">Janthinobacterium agaricidamnosum</name>
    <dbReference type="NCBI Taxonomy" id="55508"/>
    <lineage>
        <taxon>Bacteria</taxon>
        <taxon>Pseudomonadati</taxon>
        <taxon>Pseudomonadota</taxon>
        <taxon>Betaproteobacteria</taxon>
        <taxon>Burkholderiales</taxon>
        <taxon>Oxalobacteraceae</taxon>
        <taxon>Janthinobacterium</taxon>
    </lineage>
</organism>